<keyword evidence="1" id="KW-1133">Transmembrane helix</keyword>
<organism evidence="3 4">
    <name type="scientific">Parolsenella catena</name>
    <dbReference type="NCBI Taxonomy" id="2003188"/>
    <lineage>
        <taxon>Bacteria</taxon>
        <taxon>Bacillati</taxon>
        <taxon>Actinomycetota</taxon>
        <taxon>Coriobacteriia</taxon>
        <taxon>Coriobacteriales</taxon>
        <taxon>Atopobiaceae</taxon>
        <taxon>Parolsenella</taxon>
    </lineage>
</organism>
<dbReference type="EMBL" id="AP019367">
    <property type="protein sequence ID" value="BBH50751.1"/>
    <property type="molecule type" value="Genomic_DNA"/>
</dbReference>
<name>A0A3G9JZ19_9ACTN</name>
<gene>
    <name evidence="3" type="primary">sdpI_2</name>
    <name evidence="3" type="ORF">Pcatena_13380</name>
</gene>
<protein>
    <submittedName>
        <fullName evidence="3">Putative membrane spanning protein</fullName>
    </submittedName>
</protein>
<dbReference type="PANTHER" id="PTHR37810:SF5">
    <property type="entry name" value="IMMUNITY PROTEIN SDPI"/>
    <property type="match status" value="1"/>
</dbReference>
<evidence type="ECO:0000256" key="1">
    <source>
        <dbReference type="SAM" id="Phobius"/>
    </source>
</evidence>
<proteinExistence type="predicted"/>
<keyword evidence="1" id="KW-0472">Membrane</keyword>
<dbReference type="InterPro" id="IPR026272">
    <property type="entry name" value="SdpI"/>
</dbReference>
<dbReference type="Pfam" id="PF13630">
    <property type="entry name" value="SdpI"/>
    <property type="match status" value="1"/>
</dbReference>
<keyword evidence="4" id="KW-1185">Reference proteome</keyword>
<evidence type="ECO:0000259" key="2">
    <source>
        <dbReference type="Pfam" id="PF07853"/>
    </source>
</evidence>
<dbReference type="InterPro" id="IPR012867">
    <property type="entry name" value="DUF1648"/>
</dbReference>
<accession>A0A3G9JZ19</accession>
<sequence length="222" mass="23968">MNTNSNPVGKRCLAVLAALCLVSLIAHLALFPALPEVVPTHFGVSGEVDGWSDKRMALLLDALPLVLLGLFWLVPRIDPKGGAYAKSGRVYQGFVTLFTLFMIAMTWTTEAAALGWLPSERAVGLAVPVFVGVMLLALGNYLPRVRQNYTFGIKTPWALEDAENWRRTQRFGGVCFMVCGLAFIAEGVMDLGAVGLAASLALTVGAAVACCGYSYLLWRRSR</sequence>
<feature type="transmembrane region" description="Helical" evidence="1">
    <location>
        <begin position="12"/>
        <end position="35"/>
    </location>
</feature>
<evidence type="ECO:0000313" key="3">
    <source>
        <dbReference type="EMBL" id="BBH50751.1"/>
    </source>
</evidence>
<feature type="transmembrane region" description="Helical" evidence="1">
    <location>
        <begin position="171"/>
        <end position="189"/>
    </location>
</feature>
<dbReference type="Pfam" id="PF07853">
    <property type="entry name" value="DUF1648"/>
    <property type="match status" value="1"/>
</dbReference>
<dbReference type="OrthoDB" id="9808690at2"/>
<feature type="transmembrane region" description="Helical" evidence="1">
    <location>
        <begin position="122"/>
        <end position="142"/>
    </location>
</feature>
<dbReference type="Proteomes" id="UP000273154">
    <property type="component" value="Chromosome"/>
</dbReference>
<dbReference type="KEGG" id="pcat:Pcatena_13380"/>
<feature type="transmembrane region" description="Helical" evidence="1">
    <location>
        <begin position="94"/>
        <end position="116"/>
    </location>
</feature>
<keyword evidence="1" id="KW-0812">Transmembrane</keyword>
<dbReference type="InterPro" id="IPR025962">
    <property type="entry name" value="SdpI/YhfL"/>
</dbReference>
<dbReference type="GeneID" id="88849474"/>
<dbReference type="PANTHER" id="PTHR37810">
    <property type="entry name" value="IMMUNITY PROTEIN SDPI"/>
    <property type="match status" value="1"/>
</dbReference>
<dbReference type="GO" id="GO:0009636">
    <property type="term" value="P:response to toxic substance"/>
    <property type="evidence" value="ECO:0007669"/>
    <property type="project" value="TreeGrafter"/>
</dbReference>
<dbReference type="AlphaFoldDB" id="A0A3G9JZ19"/>
<dbReference type="RefSeq" id="WP_126422822.1">
    <property type="nucleotide sequence ID" value="NZ_AP019367.1"/>
</dbReference>
<feature type="transmembrane region" description="Helical" evidence="1">
    <location>
        <begin position="195"/>
        <end position="218"/>
    </location>
</feature>
<reference evidence="4" key="1">
    <citation type="submission" date="2018-11" db="EMBL/GenBank/DDBJ databases">
        <title>Comparative genomics of Parolsenella catena and Libanicoccus massiliensis: Reclassification of Libanicoccus massiliensis as Parolsenella massiliensis comb. nov.</title>
        <authorList>
            <person name="Sakamoto M."/>
            <person name="Ikeyama N."/>
            <person name="Murakami T."/>
            <person name="Mori H."/>
            <person name="Yuki M."/>
            <person name="Ohkuma M."/>
        </authorList>
    </citation>
    <scope>NUCLEOTIDE SEQUENCE [LARGE SCALE GENOMIC DNA]</scope>
    <source>
        <strain evidence="4">JCM 31932</strain>
    </source>
</reference>
<feature type="transmembrane region" description="Helical" evidence="1">
    <location>
        <begin position="55"/>
        <end position="74"/>
    </location>
</feature>
<dbReference type="PIRSF" id="PIRSF038959">
    <property type="entry name" value="SdpI"/>
    <property type="match status" value="1"/>
</dbReference>
<evidence type="ECO:0000313" key="4">
    <source>
        <dbReference type="Proteomes" id="UP000273154"/>
    </source>
</evidence>
<feature type="domain" description="DUF1648" evidence="2">
    <location>
        <begin position="19"/>
        <end position="60"/>
    </location>
</feature>